<organism evidence="2 3">
    <name type="scientific">Bacillus thermozeamaize</name>
    <dbReference type="NCBI Taxonomy" id="230954"/>
    <lineage>
        <taxon>Bacteria</taxon>
        <taxon>Bacillati</taxon>
        <taxon>Bacillota</taxon>
        <taxon>Bacilli</taxon>
        <taxon>Bacillales</taxon>
        <taxon>Bacillaceae</taxon>
        <taxon>Bacillus</taxon>
    </lineage>
</organism>
<keyword evidence="1" id="KW-0812">Transmembrane</keyword>
<accession>A0A1Y3PSM2</accession>
<sequence>MKQYLQEQRLVLAAGFGAFALGMLLGVIYFEQLHQWMHQFFEQIQRKVGPVEHGPELFVRIFVNNALASLVLILSGLLFGVYPVYGLLLNGMAIGYLLQSLAVAGQSPWKMFLLGILPHGIFEIPAILLAAAFGMRLGLLVWQSFLRLLRPAARRKPQQLTWRGLFAQLPLTINLVLGLLLLAAAIESTVSLYLVTQYVPLAPAGEDGAM</sequence>
<feature type="transmembrane region" description="Helical" evidence="1">
    <location>
        <begin position="124"/>
        <end position="145"/>
    </location>
</feature>
<comment type="caution">
    <text evidence="2">The sequence shown here is derived from an EMBL/GenBank/DDBJ whole genome shotgun (WGS) entry which is preliminary data.</text>
</comment>
<protein>
    <recommendedName>
        <fullName evidence="4">Stage II sporulation protein M</fullName>
    </recommendedName>
</protein>
<dbReference type="Proteomes" id="UP000196475">
    <property type="component" value="Unassembled WGS sequence"/>
</dbReference>
<dbReference type="AlphaFoldDB" id="A0A1Y3PSM2"/>
<dbReference type="Pfam" id="PF01944">
    <property type="entry name" value="SpoIIM"/>
    <property type="match status" value="1"/>
</dbReference>
<evidence type="ECO:0008006" key="4">
    <source>
        <dbReference type="Google" id="ProtNLM"/>
    </source>
</evidence>
<proteinExistence type="predicted"/>
<keyword evidence="1" id="KW-1133">Transmembrane helix</keyword>
<name>A0A1Y3PSM2_9BACI</name>
<feature type="transmembrane region" description="Helical" evidence="1">
    <location>
        <begin position="12"/>
        <end position="30"/>
    </location>
</feature>
<gene>
    <name evidence="2" type="ORF">BAA01_15975</name>
</gene>
<evidence type="ECO:0000256" key="1">
    <source>
        <dbReference type="SAM" id="Phobius"/>
    </source>
</evidence>
<reference evidence="3" key="1">
    <citation type="submission" date="2016-06" db="EMBL/GenBank/DDBJ databases">
        <authorList>
            <person name="Nascimento L."/>
            <person name="Pereira R.V."/>
            <person name="Martins L.F."/>
            <person name="Quaggio R.B."/>
            <person name="Silva A.M."/>
            <person name="Setubal J.C."/>
        </authorList>
    </citation>
    <scope>NUCLEOTIDE SEQUENCE [LARGE SCALE GENOMIC DNA]</scope>
</reference>
<dbReference type="EMBL" id="LZRT01000019">
    <property type="protein sequence ID" value="OUM90343.1"/>
    <property type="molecule type" value="Genomic_DNA"/>
</dbReference>
<feature type="transmembrane region" description="Helical" evidence="1">
    <location>
        <begin position="57"/>
        <end position="80"/>
    </location>
</feature>
<dbReference type="InterPro" id="IPR002798">
    <property type="entry name" value="SpoIIM-like"/>
</dbReference>
<evidence type="ECO:0000313" key="2">
    <source>
        <dbReference type="EMBL" id="OUM90343.1"/>
    </source>
</evidence>
<dbReference type="PANTHER" id="PTHR35337">
    <property type="entry name" value="SLR1478 PROTEIN"/>
    <property type="match status" value="1"/>
</dbReference>
<dbReference type="PANTHER" id="PTHR35337:SF1">
    <property type="entry name" value="SLR1478 PROTEIN"/>
    <property type="match status" value="1"/>
</dbReference>
<evidence type="ECO:0000313" key="3">
    <source>
        <dbReference type="Proteomes" id="UP000196475"/>
    </source>
</evidence>
<feature type="transmembrane region" description="Helical" evidence="1">
    <location>
        <begin position="165"/>
        <end position="186"/>
    </location>
</feature>
<keyword evidence="1" id="KW-0472">Membrane</keyword>
<feature type="transmembrane region" description="Helical" evidence="1">
    <location>
        <begin position="87"/>
        <end position="104"/>
    </location>
</feature>